<dbReference type="Proteomes" id="UP000799421">
    <property type="component" value="Unassembled WGS sequence"/>
</dbReference>
<evidence type="ECO:0000256" key="3">
    <source>
        <dbReference type="PROSITE-ProRule" id="PRU00339"/>
    </source>
</evidence>
<evidence type="ECO:0000313" key="5">
    <source>
        <dbReference type="EMBL" id="KAF2862846.1"/>
    </source>
</evidence>
<dbReference type="Pfam" id="PF13414">
    <property type="entry name" value="TPR_11"/>
    <property type="match status" value="1"/>
</dbReference>
<dbReference type="PROSITE" id="PS50293">
    <property type="entry name" value="TPR_REGION"/>
    <property type="match status" value="1"/>
</dbReference>
<keyword evidence="2 3" id="KW-0802">TPR repeat</keyword>
<dbReference type="SMART" id="SM00028">
    <property type="entry name" value="TPR"/>
    <property type="match status" value="3"/>
</dbReference>
<dbReference type="AlphaFoldDB" id="A0A6A7C5H9"/>
<proteinExistence type="predicted"/>
<dbReference type="PANTHER" id="PTHR22767:SF2">
    <property type="entry name" value="N(ALPHA)-ACETYLTRANSFERASE 15_16, ISOFORM A"/>
    <property type="match status" value="1"/>
</dbReference>
<dbReference type="GO" id="GO:0016740">
    <property type="term" value="F:transferase activity"/>
    <property type="evidence" value="ECO:0007669"/>
    <property type="project" value="UniProtKB-KW"/>
</dbReference>
<feature type="repeat" description="TPR" evidence="3">
    <location>
        <begin position="80"/>
        <end position="113"/>
    </location>
</feature>
<feature type="region of interest" description="Disordered" evidence="4">
    <location>
        <begin position="582"/>
        <end position="601"/>
    </location>
</feature>
<sequence length="792" mass="90738">MAQNSKVLPPKEQSLFRHLVQNYESKQYKKGLKAADQILRKHPDHGDTQAMKALILMNQGFTTEAFDLCKLALKNSMKSHVCWHVYGLLYRQQKNYDEAIKAYRFALKLDPDSAQILRDLALMQIQTRDYKGYVTSRRTMLQARPQLRLNWTALAVGLHLDGDLKAAEDVLTRYEESSKIAPSRGDVEHHEAVLYKNIIIAEQGDLERALQHLESVYKTVLDRTAVMEMKADYLLRLGRLEAAEKAYNDLLARNPERRAYYSGLERAKGLDRSRKEDREKLLDMYSEWERRNERIDAARRIPLDFTEGTAFRERADAYLKRMFRKGVPSTFANLKELYADSAKMHTVQDLVEGYASANDAGVDGDEANKNWQLGINFFLAQHYNHPLSRDSAKAQQYIDRAIQLNSSSTDYTYHMTRARILKNLGAVDQAAVVMNEAREMDLKDRYINTKCAKYQLRNEQNQDAIDTMGLFTRKEAVGGPLGDLLDMQCVWFLVEDGESYLRQGRLALALKRFQSIYTIFETWYDDQIDFHTFSLRRGMVRAYVDMMRWEDRLRDHPYYTRAALSAIRLCLTVHDRPEAKANGEVKGKKAKPAKKTEVPSNDKDLQGLEAFEAMQKQPLDEAMKFLNPLLELSRQKIDGQLAGFEIYIRRKKYLPALKCLLAAQKLDPAHPRCYEQSVRFQHALKAVELPDAVKNVIDETFKPAPELDSFLQQHNDSAAHLQSAVRVRGLLGLDADESGKKESLDMLCKSLTRPGASIKLAQDGVEIADALGGGETYRKAASQRWPEAKAFR</sequence>
<dbReference type="SUPFAM" id="SSF48452">
    <property type="entry name" value="TPR-like"/>
    <property type="match status" value="2"/>
</dbReference>
<evidence type="ECO:0000313" key="6">
    <source>
        <dbReference type="Proteomes" id="UP000799421"/>
    </source>
</evidence>
<dbReference type="GO" id="GO:0031415">
    <property type="term" value="C:NatA complex"/>
    <property type="evidence" value="ECO:0007669"/>
    <property type="project" value="TreeGrafter"/>
</dbReference>
<dbReference type="PROSITE" id="PS50005">
    <property type="entry name" value="TPR"/>
    <property type="match status" value="1"/>
</dbReference>
<dbReference type="InterPro" id="IPR011990">
    <property type="entry name" value="TPR-like_helical_dom_sf"/>
</dbReference>
<keyword evidence="1" id="KW-0677">Repeat</keyword>
<reference evidence="5" key="1">
    <citation type="journal article" date="2020" name="Stud. Mycol.">
        <title>101 Dothideomycetes genomes: a test case for predicting lifestyles and emergence of pathogens.</title>
        <authorList>
            <person name="Haridas S."/>
            <person name="Albert R."/>
            <person name="Binder M."/>
            <person name="Bloem J."/>
            <person name="Labutti K."/>
            <person name="Salamov A."/>
            <person name="Andreopoulos B."/>
            <person name="Baker S."/>
            <person name="Barry K."/>
            <person name="Bills G."/>
            <person name="Bluhm B."/>
            <person name="Cannon C."/>
            <person name="Castanera R."/>
            <person name="Culley D."/>
            <person name="Daum C."/>
            <person name="Ezra D."/>
            <person name="Gonzalez J."/>
            <person name="Henrissat B."/>
            <person name="Kuo A."/>
            <person name="Liang C."/>
            <person name="Lipzen A."/>
            <person name="Lutzoni F."/>
            <person name="Magnuson J."/>
            <person name="Mondo S."/>
            <person name="Nolan M."/>
            <person name="Ohm R."/>
            <person name="Pangilinan J."/>
            <person name="Park H.-J."/>
            <person name="Ramirez L."/>
            <person name="Alfaro M."/>
            <person name="Sun H."/>
            <person name="Tritt A."/>
            <person name="Yoshinaga Y."/>
            <person name="Zwiers L.-H."/>
            <person name="Turgeon B."/>
            <person name="Goodwin S."/>
            <person name="Spatafora J."/>
            <person name="Crous P."/>
            <person name="Grigoriev I."/>
        </authorList>
    </citation>
    <scope>NUCLEOTIDE SEQUENCE</scope>
    <source>
        <strain evidence="5">CBS 480.64</strain>
    </source>
</reference>
<organism evidence="5 6">
    <name type="scientific">Piedraia hortae CBS 480.64</name>
    <dbReference type="NCBI Taxonomy" id="1314780"/>
    <lineage>
        <taxon>Eukaryota</taxon>
        <taxon>Fungi</taxon>
        <taxon>Dikarya</taxon>
        <taxon>Ascomycota</taxon>
        <taxon>Pezizomycotina</taxon>
        <taxon>Dothideomycetes</taxon>
        <taxon>Dothideomycetidae</taxon>
        <taxon>Capnodiales</taxon>
        <taxon>Piedraiaceae</taxon>
        <taxon>Piedraia</taxon>
    </lineage>
</organism>
<gene>
    <name evidence="5" type="ORF">K470DRAFT_255739</name>
</gene>
<name>A0A6A7C5H9_9PEZI</name>
<evidence type="ECO:0000256" key="1">
    <source>
        <dbReference type="ARBA" id="ARBA00022737"/>
    </source>
</evidence>
<protein>
    <submittedName>
        <fullName evidence="5">N-terminal acetyltransferase A, auxiliary subunit</fullName>
    </submittedName>
</protein>
<dbReference type="FunFam" id="1.25.40.1040:FF:000003">
    <property type="entry name" value="N-terminal acetyltransferase A, auxiliary subunit"/>
    <property type="match status" value="1"/>
</dbReference>
<dbReference type="Gene3D" id="1.25.40.1040">
    <property type="match status" value="1"/>
</dbReference>
<dbReference type="OrthoDB" id="10263032at2759"/>
<dbReference type="InterPro" id="IPR019734">
    <property type="entry name" value="TPR_rpt"/>
</dbReference>
<evidence type="ECO:0000256" key="4">
    <source>
        <dbReference type="SAM" id="MobiDB-lite"/>
    </source>
</evidence>
<evidence type="ECO:0000256" key="2">
    <source>
        <dbReference type="ARBA" id="ARBA00022803"/>
    </source>
</evidence>
<dbReference type="PIRSF" id="PIRSF000422">
    <property type="entry name" value="N-terminal-AcTrfase-A_aux_su"/>
    <property type="match status" value="1"/>
</dbReference>
<dbReference type="PANTHER" id="PTHR22767">
    <property type="entry name" value="N-TERMINAL ACETYLTRANSFERASE-RELATED"/>
    <property type="match status" value="1"/>
</dbReference>
<accession>A0A6A7C5H9</accession>
<keyword evidence="6" id="KW-1185">Reference proteome</keyword>
<dbReference type="EMBL" id="MU005964">
    <property type="protein sequence ID" value="KAF2862846.1"/>
    <property type="molecule type" value="Genomic_DNA"/>
</dbReference>
<dbReference type="Pfam" id="PF12569">
    <property type="entry name" value="NatA_aux_su"/>
    <property type="match status" value="1"/>
</dbReference>
<dbReference type="Gene3D" id="1.25.40.1010">
    <property type="match status" value="1"/>
</dbReference>
<dbReference type="InterPro" id="IPR021183">
    <property type="entry name" value="NatA_aux_su"/>
</dbReference>
<keyword evidence="5" id="KW-0808">Transferase</keyword>